<dbReference type="OrthoDB" id="20872at2759"/>
<evidence type="ECO:0000313" key="4">
    <source>
        <dbReference type="Proteomes" id="UP000076874"/>
    </source>
</evidence>
<dbReference type="AlphaFoldDB" id="A0A167YY09"/>
<proteinExistence type="predicted"/>
<evidence type="ECO:0000256" key="2">
    <source>
        <dbReference type="SAM" id="MobiDB-lite"/>
    </source>
</evidence>
<name>A0A167YY09_9HYPO</name>
<dbReference type="Proteomes" id="UP000076874">
    <property type="component" value="Unassembled WGS sequence"/>
</dbReference>
<reference evidence="3 4" key="1">
    <citation type="journal article" date="2016" name="Genome Biol. Evol.">
        <title>Divergent and convergent evolution of fungal pathogenicity.</title>
        <authorList>
            <person name="Shang Y."/>
            <person name="Xiao G."/>
            <person name="Zheng P."/>
            <person name="Cen K."/>
            <person name="Zhan S."/>
            <person name="Wang C."/>
        </authorList>
    </citation>
    <scope>NUCLEOTIDE SEQUENCE [LARGE SCALE GENOMIC DNA]</scope>
    <source>
        <strain evidence="3 4">RCEF 264</strain>
    </source>
</reference>
<dbReference type="PROSITE" id="PS50088">
    <property type="entry name" value="ANK_REPEAT"/>
    <property type="match status" value="2"/>
</dbReference>
<protein>
    <submittedName>
        <fullName evidence="3">Ankyrin repeat-containing domain protein</fullName>
    </submittedName>
</protein>
<dbReference type="STRING" id="1081102.A0A167YY09"/>
<dbReference type="PANTHER" id="PTHR24184:SF11">
    <property type="entry name" value="ANKYRIN REPEAT AND SOCS BOX CONTAINING 3"/>
    <property type="match status" value="1"/>
</dbReference>
<dbReference type="Pfam" id="PF12796">
    <property type="entry name" value="Ank_2"/>
    <property type="match status" value="1"/>
</dbReference>
<feature type="region of interest" description="Disordered" evidence="2">
    <location>
        <begin position="1"/>
        <end position="110"/>
    </location>
</feature>
<feature type="compositionally biased region" description="Basic and acidic residues" evidence="2">
    <location>
        <begin position="11"/>
        <end position="21"/>
    </location>
</feature>
<feature type="repeat" description="ANK" evidence="1">
    <location>
        <begin position="242"/>
        <end position="271"/>
    </location>
</feature>
<dbReference type="InterPro" id="IPR002110">
    <property type="entry name" value="Ankyrin_rpt"/>
</dbReference>
<comment type="caution">
    <text evidence="3">The sequence shown here is derived from an EMBL/GenBank/DDBJ whole genome shotgun (WGS) entry which is preliminary data.</text>
</comment>
<evidence type="ECO:0000256" key="1">
    <source>
        <dbReference type="PROSITE-ProRule" id="PRU00023"/>
    </source>
</evidence>
<feature type="compositionally biased region" description="Low complexity" evidence="2">
    <location>
        <begin position="98"/>
        <end position="110"/>
    </location>
</feature>
<dbReference type="SUPFAM" id="SSF48403">
    <property type="entry name" value="Ankyrin repeat"/>
    <property type="match status" value="1"/>
</dbReference>
<feature type="repeat" description="ANK" evidence="1">
    <location>
        <begin position="272"/>
        <end position="292"/>
    </location>
</feature>
<keyword evidence="4" id="KW-1185">Reference proteome</keyword>
<feature type="region of interest" description="Disordered" evidence="2">
    <location>
        <begin position="132"/>
        <end position="179"/>
    </location>
</feature>
<feature type="compositionally biased region" description="Low complexity" evidence="2">
    <location>
        <begin position="70"/>
        <end position="89"/>
    </location>
</feature>
<accession>A0A167YY09</accession>
<feature type="compositionally biased region" description="Low complexity" evidence="2">
    <location>
        <begin position="360"/>
        <end position="372"/>
    </location>
</feature>
<dbReference type="Gene3D" id="1.25.40.20">
    <property type="entry name" value="Ankyrin repeat-containing domain"/>
    <property type="match status" value="1"/>
</dbReference>
<keyword evidence="1" id="KW-0040">ANK repeat</keyword>
<dbReference type="PROSITE" id="PS50297">
    <property type="entry name" value="ANK_REP_REGION"/>
    <property type="match status" value="2"/>
</dbReference>
<dbReference type="EMBL" id="AZHD01000002">
    <property type="protein sequence ID" value="OAA66834.1"/>
    <property type="molecule type" value="Genomic_DNA"/>
</dbReference>
<dbReference type="PANTHER" id="PTHR24184">
    <property type="entry name" value="SI:CH211-189E2.2"/>
    <property type="match status" value="1"/>
</dbReference>
<dbReference type="InterPro" id="IPR036770">
    <property type="entry name" value="Ankyrin_rpt-contain_sf"/>
</dbReference>
<feature type="region of interest" description="Disordered" evidence="2">
    <location>
        <begin position="337"/>
        <end position="377"/>
    </location>
</feature>
<dbReference type="SMART" id="SM00248">
    <property type="entry name" value="ANK"/>
    <property type="match status" value="2"/>
</dbReference>
<sequence length="486" mass="50169">MADVPPPYARHAPDVTPEQRHGALSPPSYDAVAAEGDRTRPATAVHPAGRDVDHLSPRRHAHSLFGHRLSLSMSSPAASATASSSFSPPEQHPHFCGRARSSSLSAPSSSSGSASFLARLAALTPLASSRHARPDAAAAARPPATPPPIPTVPLVAPPTAGTGTGTGTDAEPGDHNPDKDVLDALAAVVLDAFYARAYAAHGGGTGGGAGDDTAAVDPAAAAAADEATRALLDSRDGKGCCTPLHVAAGAGATDAVRHLLQRGAELDAVDDLGRTPLHMAARYGRTETAAYLGGSGGGREKGASTSLWAGADSERLAELGDAAFIAQFLRDLVARETKQTHRRGHGQDGGDGVDDEEKGGAPARAKPTATPAFSRGSATDVVDWATVPASTPGHRRRRPTAAAAAGAVTPAAVDPPFLPPFNYRWELPPMLSEHQQQRTGRPLPPSMLQSGEYRAWRDSCETLLAEHRAQKEHNRHAGLPDSMLVG</sequence>
<evidence type="ECO:0000313" key="3">
    <source>
        <dbReference type="EMBL" id="OAA66834.1"/>
    </source>
</evidence>
<feature type="compositionally biased region" description="Low complexity" evidence="2">
    <location>
        <begin position="152"/>
        <end position="161"/>
    </location>
</feature>
<gene>
    <name evidence="3" type="ORF">SPI_01410</name>
</gene>
<organism evidence="3 4">
    <name type="scientific">Niveomyces insectorum RCEF 264</name>
    <dbReference type="NCBI Taxonomy" id="1081102"/>
    <lineage>
        <taxon>Eukaryota</taxon>
        <taxon>Fungi</taxon>
        <taxon>Dikarya</taxon>
        <taxon>Ascomycota</taxon>
        <taxon>Pezizomycotina</taxon>
        <taxon>Sordariomycetes</taxon>
        <taxon>Hypocreomycetidae</taxon>
        <taxon>Hypocreales</taxon>
        <taxon>Cordycipitaceae</taxon>
        <taxon>Niveomyces</taxon>
    </lineage>
</organism>